<name>A0A9X2S1H8_STRMQ</name>
<reference evidence="2" key="1">
    <citation type="submission" date="2022-06" db="EMBL/GenBank/DDBJ databases">
        <title>WGS of actinobacteria.</title>
        <authorList>
            <person name="Thawai C."/>
        </authorList>
    </citation>
    <scope>NUCLEOTIDE SEQUENCE</scope>
    <source>
        <strain evidence="2">DSM 42010</strain>
    </source>
</reference>
<feature type="compositionally biased region" description="Basic residues" evidence="1">
    <location>
        <begin position="43"/>
        <end position="54"/>
    </location>
</feature>
<keyword evidence="3" id="KW-1185">Reference proteome</keyword>
<evidence type="ECO:0000256" key="1">
    <source>
        <dbReference type="SAM" id="MobiDB-lite"/>
    </source>
</evidence>
<dbReference type="Proteomes" id="UP001142400">
    <property type="component" value="Unassembled WGS sequence"/>
</dbReference>
<evidence type="ECO:0000313" key="3">
    <source>
        <dbReference type="Proteomes" id="UP001142400"/>
    </source>
</evidence>
<dbReference type="EMBL" id="JANIIC010000148">
    <property type="protein sequence ID" value="MCQ8836505.1"/>
    <property type="molecule type" value="Genomic_DNA"/>
</dbReference>
<dbReference type="AlphaFoldDB" id="A0A9X2S1H8"/>
<proteinExistence type="predicted"/>
<protein>
    <submittedName>
        <fullName evidence="2">Uncharacterized protein</fullName>
    </submittedName>
</protein>
<organism evidence="2 3">
    <name type="scientific">Streptomyces malaysiensis subsp. samsunensis</name>
    <dbReference type="NCBI Taxonomy" id="459658"/>
    <lineage>
        <taxon>Bacteria</taxon>
        <taxon>Bacillati</taxon>
        <taxon>Actinomycetota</taxon>
        <taxon>Actinomycetes</taxon>
        <taxon>Kitasatosporales</taxon>
        <taxon>Streptomycetaceae</taxon>
        <taxon>Streptomyces</taxon>
        <taxon>Streptomyces violaceusniger group</taxon>
    </lineage>
</organism>
<gene>
    <name evidence="2" type="ORF">NQU54_47860</name>
</gene>
<accession>A0A9X2S1H8</accession>
<evidence type="ECO:0000313" key="2">
    <source>
        <dbReference type="EMBL" id="MCQ8836505.1"/>
    </source>
</evidence>
<dbReference type="RefSeq" id="WP_257636536.1">
    <property type="nucleotide sequence ID" value="NZ_JANIIC010000148.1"/>
</dbReference>
<comment type="caution">
    <text evidence="2">The sequence shown here is derived from an EMBL/GenBank/DDBJ whole genome shotgun (WGS) entry which is preliminary data.</text>
</comment>
<sequence>MAHAGQRGQDRSRPGRHRSKHRKTKTKTKTHTKAQANRDTRTRTKHRRRSRTARRVLRREVPSTVALLADERDFAAMRQYGSFAFDDHGAYLREVEGLLKALAARGVHTTVALFDPVAYEEFCADTRLDPDTPASRTRYTAERAAAGGTVTYEGQPVDRLVPRLIGVAEEQATWEYATALLSRAGHHGECHDDDTARAAFERAGAALRAAVEAAGPGMHHLVCSVPADGTSLVAVLHADAREAGPPQLSESSALVFRTVLACGFALRRPGGLVLRTIAADTPETVRGWALHDGWLRPLSEAEVFTAYCTDADTGEPIPPEHGVEYRAGIPLSRPE</sequence>
<feature type="region of interest" description="Disordered" evidence="1">
    <location>
        <begin position="315"/>
        <end position="335"/>
    </location>
</feature>
<feature type="compositionally biased region" description="Basic residues" evidence="1">
    <location>
        <begin position="14"/>
        <end position="32"/>
    </location>
</feature>
<feature type="region of interest" description="Disordered" evidence="1">
    <location>
        <begin position="1"/>
        <end position="54"/>
    </location>
</feature>